<name>A0ABQ2V066_9PSEU</name>
<evidence type="ECO:0000313" key="1">
    <source>
        <dbReference type="EMBL" id="GGU61345.1"/>
    </source>
</evidence>
<dbReference type="EMBL" id="BMRE01000034">
    <property type="protein sequence ID" value="GGU61345.1"/>
    <property type="molecule type" value="Genomic_DNA"/>
</dbReference>
<evidence type="ECO:0000313" key="2">
    <source>
        <dbReference type="Proteomes" id="UP000649573"/>
    </source>
</evidence>
<accession>A0ABQ2V066</accession>
<protein>
    <submittedName>
        <fullName evidence="1">Uncharacterized protein</fullName>
    </submittedName>
</protein>
<organism evidence="1 2">
    <name type="scientific">Lentzea flava</name>
    <dbReference type="NCBI Taxonomy" id="103732"/>
    <lineage>
        <taxon>Bacteria</taxon>
        <taxon>Bacillati</taxon>
        <taxon>Actinomycetota</taxon>
        <taxon>Actinomycetes</taxon>
        <taxon>Pseudonocardiales</taxon>
        <taxon>Pseudonocardiaceae</taxon>
        <taxon>Lentzea</taxon>
    </lineage>
</organism>
<comment type="caution">
    <text evidence="1">The sequence shown here is derived from an EMBL/GenBank/DDBJ whole genome shotgun (WGS) entry which is preliminary data.</text>
</comment>
<proteinExistence type="predicted"/>
<sequence length="100" mass="11248">MYPSPDGHIRAIHYAVRSGIADLWGIDRLSERHASFTPHLGIAYVDADMSVAGVLGALVEVEVNPFVLLLDSIKLIELERRDRLFRWEAVEVFAATRIMT</sequence>
<gene>
    <name evidence="1" type="ORF">GCM10010178_62040</name>
</gene>
<dbReference type="Proteomes" id="UP000649573">
    <property type="component" value="Unassembled WGS sequence"/>
</dbReference>
<keyword evidence="2" id="KW-1185">Reference proteome</keyword>
<reference evidence="2" key="1">
    <citation type="journal article" date="2019" name="Int. J. Syst. Evol. Microbiol.">
        <title>The Global Catalogue of Microorganisms (GCM) 10K type strain sequencing project: providing services to taxonomists for standard genome sequencing and annotation.</title>
        <authorList>
            <consortium name="The Broad Institute Genomics Platform"/>
            <consortium name="The Broad Institute Genome Sequencing Center for Infectious Disease"/>
            <person name="Wu L."/>
            <person name="Ma J."/>
        </authorList>
    </citation>
    <scope>NUCLEOTIDE SEQUENCE [LARGE SCALE GENOMIC DNA]</scope>
    <source>
        <strain evidence="2">JCM 3296</strain>
    </source>
</reference>